<dbReference type="EMBL" id="MU006779">
    <property type="protein sequence ID" value="KAF2644294.1"/>
    <property type="molecule type" value="Genomic_DNA"/>
</dbReference>
<dbReference type="InterPro" id="IPR036397">
    <property type="entry name" value="RNaseH_sf"/>
</dbReference>
<dbReference type="GO" id="GO:0005634">
    <property type="term" value="C:nucleus"/>
    <property type="evidence" value="ECO:0007669"/>
    <property type="project" value="TreeGrafter"/>
</dbReference>
<dbReference type="PANTHER" id="PTHR13620:SF104">
    <property type="entry name" value="EXONUCLEASE 3'-5' DOMAIN-CONTAINING PROTEIN 2"/>
    <property type="match status" value="1"/>
</dbReference>
<feature type="domain" description="3'-5' exonuclease" evidence="4">
    <location>
        <begin position="540"/>
        <end position="743"/>
    </location>
</feature>
<dbReference type="AlphaFoldDB" id="A0A6A6SDN2"/>
<dbReference type="Gene3D" id="3.30.420.10">
    <property type="entry name" value="Ribonuclease H-like superfamily/Ribonuclease H"/>
    <property type="match status" value="1"/>
</dbReference>
<dbReference type="GO" id="GO:0005737">
    <property type="term" value="C:cytoplasm"/>
    <property type="evidence" value="ECO:0007669"/>
    <property type="project" value="TreeGrafter"/>
</dbReference>
<proteinExistence type="predicted"/>
<protein>
    <recommendedName>
        <fullName evidence="4">3'-5' exonuclease domain-containing protein</fullName>
    </recommendedName>
</protein>
<dbReference type="GO" id="GO:0003676">
    <property type="term" value="F:nucleic acid binding"/>
    <property type="evidence" value="ECO:0007669"/>
    <property type="project" value="InterPro"/>
</dbReference>
<dbReference type="GO" id="GO:0006139">
    <property type="term" value="P:nucleobase-containing compound metabolic process"/>
    <property type="evidence" value="ECO:0007669"/>
    <property type="project" value="InterPro"/>
</dbReference>
<reference evidence="5" key="1">
    <citation type="journal article" date="2020" name="Stud. Mycol.">
        <title>101 Dothideomycetes genomes: a test case for predicting lifestyles and emergence of pathogens.</title>
        <authorList>
            <person name="Haridas S."/>
            <person name="Albert R."/>
            <person name="Binder M."/>
            <person name="Bloem J."/>
            <person name="Labutti K."/>
            <person name="Salamov A."/>
            <person name="Andreopoulos B."/>
            <person name="Baker S."/>
            <person name="Barry K."/>
            <person name="Bills G."/>
            <person name="Bluhm B."/>
            <person name="Cannon C."/>
            <person name="Castanera R."/>
            <person name="Culley D."/>
            <person name="Daum C."/>
            <person name="Ezra D."/>
            <person name="Gonzalez J."/>
            <person name="Henrissat B."/>
            <person name="Kuo A."/>
            <person name="Liang C."/>
            <person name="Lipzen A."/>
            <person name="Lutzoni F."/>
            <person name="Magnuson J."/>
            <person name="Mondo S."/>
            <person name="Nolan M."/>
            <person name="Ohm R."/>
            <person name="Pangilinan J."/>
            <person name="Park H.-J."/>
            <person name="Ramirez L."/>
            <person name="Alfaro M."/>
            <person name="Sun H."/>
            <person name="Tritt A."/>
            <person name="Yoshinaga Y."/>
            <person name="Zwiers L.-H."/>
            <person name="Turgeon B."/>
            <person name="Goodwin S."/>
            <person name="Spatafora J."/>
            <person name="Crous P."/>
            <person name="Grigoriev I."/>
        </authorList>
    </citation>
    <scope>NUCLEOTIDE SEQUENCE</scope>
    <source>
        <strain evidence="5">CBS 473.64</strain>
    </source>
</reference>
<accession>A0A6A6SDN2</accession>
<evidence type="ECO:0000256" key="1">
    <source>
        <dbReference type="ARBA" id="ARBA00022722"/>
    </source>
</evidence>
<evidence type="ECO:0000256" key="2">
    <source>
        <dbReference type="ARBA" id="ARBA00022801"/>
    </source>
</evidence>
<evidence type="ECO:0000259" key="4">
    <source>
        <dbReference type="Pfam" id="PF01612"/>
    </source>
</evidence>
<evidence type="ECO:0000313" key="6">
    <source>
        <dbReference type="Proteomes" id="UP000799753"/>
    </source>
</evidence>
<gene>
    <name evidence="5" type="ORF">P280DRAFT_547095</name>
</gene>
<keyword evidence="1" id="KW-0540">Nuclease</keyword>
<evidence type="ECO:0000313" key="5">
    <source>
        <dbReference type="EMBL" id="KAF2644294.1"/>
    </source>
</evidence>
<evidence type="ECO:0000256" key="3">
    <source>
        <dbReference type="SAM" id="MobiDB-lite"/>
    </source>
</evidence>
<feature type="compositionally biased region" description="Polar residues" evidence="3">
    <location>
        <begin position="844"/>
        <end position="861"/>
    </location>
</feature>
<keyword evidence="6" id="KW-1185">Reference proteome</keyword>
<dbReference type="Pfam" id="PF01612">
    <property type="entry name" value="DNA_pol_A_exo1"/>
    <property type="match status" value="1"/>
</dbReference>
<feature type="compositionally biased region" description="Acidic residues" evidence="3">
    <location>
        <begin position="813"/>
        <end position="835"/>
    </location>
</feature>
<dbReference type="InterPro" id="IPR002562">
    <property type="entry name" value="3'-5'_exonuclease_dom"/>
</dbReference>
<feature type="region of interest" description="Disordered" evidence="3">
    <location>
        <begin position="408"/>
        <end position="502"/>
    </location>
</feature>
<feature type="region of interest" description="Disordered" evidence="3">
    <location>
        <begin position="749"/>
        <end position="777"/>
    </location>
</feature>
<dbReference type="InterPro" id="IPR051132">
    <property type="entry name" value="3-5_Exonuclease_domain"/>
</dbReference>
<name>A0A6A6SDN2_9PLEO</name>
<organism evidence="5 6">
    <name type="scientific">Massarina eburnea CBS 473.64</name>
    <dbReference type="NCBI Taxonomy" id="1395130"/>
    <lineage>
        <taxon>Eukaryota</taxon>
        <taxon>Fungi</taxon>
        <taxon>Dikarya</taxon>
        <taxon>Ascomycota</taxon>
        <taxon>Pezizomycotina</taxon>
        <taxon>Dothideomycetes</taxon>
        <taxon>Pleosporomycetidae</taxon>
        <taxon>Pleosporales</taxon>
        <taxon>Massarineae</taxon>
        <taxon>Massarinaceae</taxon>
        <taxon>Massarina</taxon>
    </lineage>
</organism>
<dbReference type="OrthoDB" id="1920326at2759"/>
<dbReference type="GO" id="GO:0008408">
    <property type="term" value="F:3'-5' exonuclease activity"/>
    <property type="evidence" value="ECO:0007669"/>
    <property type="project" value="InterPro"/>
</dbReference>
<dbReference type="SUPFAM" id="SSF53098">
    <property type="entry name" value="Ribonuclease H-like"/>
    <property type="match status" value="1"/>
</dbReference>
<dbReference type="InterPro" id="IPR012337">
    <property type="entry name" value="RNaseH-like_sf"/>
</dbReference>
<dbReference type="Proteomes" id="UP000799753">
    <property type="component" value="Unassembled WGS sequence"/>
</dbReference>
<feature type="compositionally biased region" description="Acidic residues" evidence="3">
    <location>
        <begin position="471"/>
        <end position="492"/>
    </location>
</feature>
<dbReference type="CDD" id="cd06141">
    <property type="entry name" value="WRN_exo"/>
    <property type="match status" value="1"/>
</dbReference>
<keyword evidence="2" id="KW-0378">Hydrolase</keyword>
<feature type="region of interest" description="Disordered" evidence="3">
    <location>
        <begin position="789"/>
        <end position="924"/>
    </location>
</feature>
<sequence>MRPMMRRQYAFLALGQSAVCRYSLRSSPSFRTTPSSPAMPHATPASIAAFSSSHLATNKLSRARLGTKPGGAMEDDADIFDDLLGDEKDMSRRDAHDGPISVRRLTRRDLRQGPSAQGEYIEPLHAWHTMPYFVTLESLVGSQKKMTEVLKKSITSLQAILGTEPHQPILEASLSASIEKRIAVLDSIHRELGTSFSRTWRFKAMRVRLRSYAQLLAHKQYKGIIDDVAYAARSNELAWDLKAQQLELDAHELIDSYFGLLQNVRPSAVQENPQLYFNLSVGLHEHVEACKKLCTEMQKQEYHPRKGIWESEYDYWKRLTPIETLQRVVASSLLAANEQGGQRVNTPFDLLLPSENSLVGKTCRVLGYGDPADEDKAVMKKVDISSHAVPMFTPSPRLRVQHATPFFTEHATSGQHTVTPTNDADSTSTNQTAKSAGPSTPSSGEDNDGDASESSTPNEQNPPPSNRSNEEESDQPSDSDFESESESEAGMENEEKHTPLSYQIPPDILRAALDAPPNTRDSYWSQKLYRGPNNEKISVHYCDTLEVAERVAKRFLNAKALGFDIEWKPNAIPTFIKQNASLIQIASEDRIALFHVALFKGKTLEELVPPTLKIILESPDILKTGVAIKADFTRLDKHLGIKGRCVSELSRTHNLLEASNSTVANFRLVKLATQVEQHLQLPLYKGEPLADDPEPEEPREWAEWMKRQRVRESDWSKKLDIGQIHYAAADAYAGLRLYDVFESKRKQMKPIPPLPRLCDEDPKPAPRTPMVKKKARAAHVLRDEYARAIAETPAISPAEDQDEGTQEYKTADEELGTEEEESASAVEEQDEDSEEYAPKRRGRVNTSRTKGNAETHQTPQTHRIGRLRVSNKADPGYPTLPPLSSDEEHNSEESDAFESPVPRTSRAAKKASTPSPSPVDRDIEVDEFADPELEEALMDVEIDDNGRAVPRGVERLAEDSPSPQDESNSKPKPLSAGPVTGASEYHMGTAWAQDYLERTIPPPSSSDTNIKMASRSIRATVPPLRAYYIWHHQQMSIEDVGALLRYPPLANNTVANYILQAVQLEDLEFETERLKDALMVLSEGTRKRRWLLLCKKVGFY</sequence>
<dbReference type="PANTHER" id="PTHR13620">
    <property type="entry name" value="3-5 EXONUCLEASE"/>
    <property type="match status" value="1"/>
</dbReference>
<feature type="compositionally biased region" description="Polar residues" evidence="3">
    <location>
        <begin position="410"/>
        <end position="444"/>
    </location>
</feature>
<feature type="region of interest" description="Disordered" evidence="3">
    <location>
        <begin position="955"/>
        <end position="982"/>
    </location>
</feature>